<dbReference type="RefSeq" id="WP_205292187.1">
    <property type="nucleotide sequence ID" value="NZ_CP074406.1"/>
</dbReference>
<feature type="domain" description="Acyl-CoA dehydrogenase/oxidase C-terminal" evidence="6">
    <location>
        <begin position="581"/>
        <end position="725"/>
    </location>
</feature>
<accession>A0A939BWQ1</accession>
<comment type="cofactor">
    <cofactor evidence="1">
        <name>FAD</name>
        <dbReference type="ChEBI" id="CHEBI:57692"/>
    </cofactor>
</comment>
<dbReference type="Pfam" id="PF02771">
    <property type="entry name" value="Acyl-CoA_dh_N"/>
    <property type="match status" value="2"/>
</dbReference>
<dbReference type="InterPro" id="IPR036250">
    <property type="entry name" value="AcylCo_DH-like_C"/>
</dbReference>
<dbReference type="InterPro" id="IPR013786">
    <property type="entry name" value="AcylCoA_DH/ox_N"/>
</dbReference>
<dbReference type="InterPro" id="IPR052161">
    <property type="entry name" value="Mycobact_Acyl-CoA_DH"/>
</dbReference>
<name>A0A939BWQ1_9ACTN</name>
<dbReference type="EMBL" id="JAERTX010000012">
    <property type="protein sequence ID" value="MBM9460872.1"/>
    <property type="molecule type" value="Genomic_DNA"/>
</dbReference>
<evidence type="ECO:0000259" key="8">
    <source>
        <dbReference type="Pfam" id="PF02771"/>
    </source>
</evidence>
<evidence type="ECO:0000259" key="7">
    <source>
        <dbReference type="Pfam" id="PF02770"/>
    </source>
</evidence>
<keyword evidence="10" id="KW-1185">Reference proteome</keyword>
<evidence type="ECO:0000256" key="2">
    <source>
        <dbReference type="ARBA" id="ARBA00009347"/>
    </source>
</evidence>
<gene>
    <name evidence="9" type="ORF">JK386_13290</name>
</gene>
<proteinExistence type="inferred from homology"/>
<dbReference type="Gene3D" id="1.10.540.10">
    <property type="entry name" value="Acyl-CoA dehydrogenase/oxidase, N-terminal domain"/>
    <property type="match status" value="2"/>
</dbReference>
<evidence type="ECO:0000256" key="1">
    <source>
        <dbReference type="ARBA" id="ARBA00001974"/>
    </source>
</evidence>
<feature type="domain" description="Acyl-CoA dehydrogenase/oxidase C-terminal" evidence="6">
    <location>
        <begin position="222"/>
        <end position="340"/>
    </location>
</feature>
<dbReference type="Proteomes" id="UP000663791">
    <property type="component" value="Unassembled WGS sequence"/>
</dbReference>
<keyword evidence="3" id="KW-0285">Flavoprotein</keyword>
<evidence type="ECO:0000259" key="6">
    <source>
        <dbReference type="Pfam" id="PF00441"/>
    </source>
</evidence>
<dbReference type="GO" id="GO:0005886">
    <property type="term" value="C:plasma membrane"/>
    <property type="evidence" value="ECO:0007669"/>
    <property type="project" value="TreeGrafter"/>
</dbReference>
<protein>
    <submittedName>
        <fullName evidence="9">Acyl-CoA dehydrogenase</fullName>
    </submittedName>
</protein>
<dbReference type="InterPro" id="IPR009075">
    <property type="entry name" value="AcylCo_DH/oxidase_C"/>
</dbReference>
<dbReference type="Gene3D" id="1.20.140.10">
    <property type="entry name" value="Butyryl-CoA Dehydrogenase, subunit A, domain 3"/>
    <property type="match status" value="2"/>
</dbReference>
<evidence type="ECO:0000256" key="4">
    <source>
        <dbReference type="ARBA" id="ARBA00022827"/>
    </source>
</evidence>
<feature type="domain" description="Acyl-CoA oxidase/dehydrogenase middle" evidence="7">
    <location>
        <begin position="474"/>
        <end position="568"/>
    </location>
</feature>
<dbReference type="GO" id="GO:0016627">
    <property type="term" value="F:oxidoreductase activity, acting on the CH-CH group of donors"/>
    <property type="evidence" value="ECO:0007669"/>
    <property type="project" value="InterPro"/>
</dbReference>
<comment type="caution">
    <text evidence="9">The sequence shown here is derived from an EMBL/GenBank/DDBJ whole genome shotgun (WGS) entry which is preliminary data.</text>
</comment>
<sequence>MTLAITDEHRELARTAADLLDRRGALAEARDLLEADAEQLPSWWKEVADLGFLGLHVAEEAGGAGGTLADLVVLVEQLGRVLAPGPFVPTVVASAFLDRAEGAEADELRTVLLPGLLDGSLVAGVGIAAPDGLSVDGGAEGTVSGDAGPVLGGGLADVLLLPVGDDVLVLRISERGTGGPGVEVTVPANLDPTRRSARVRLVDVPLGEQARLVPGGAALLVDLARTVLAAEALGVAGAVTDAAASYAKQREQFGRVIGMFQAVKHHCADMVSLTQLATAAVWDAARATDVPAERGFAAATAAVLAADAAQRCTSLNTQVHGGIAITWEHDAHLYVRRAGALAVQLRPDAAAAELAGLSAAGLTRQGKVELPASAEPIREEVRAFAAGLADLDDAGRLEALIRTGYVVPHWPAPFGRDAGAIEQLVVAEELAAAGIKRPDYSITGWVLLTLIQKGTPEQVERWVPPALRQEVVWCQLFSEPGAGSDAAAVRTRGVRTAEGWVVNGQKVWTTGAHKARYGLATVRTDPEATKHAGITTMVIDMQAPGVTVRPLRQANGGADFNEVFFDDVLVPHADVVGEVHDGWNVARATLGNESVSIGGGIDSLAMPAALLVDLHRKHPERLVGGETRLGRYVALAQGLRQLNVRSTFRAVAGGEPGPEGAITKLMLSELGHEAAAILTEVTGPDGAFLTDDGLIGGTMLLMHRALAIAGGTSEIKRNQIGERILGLPRDPLVR</sequence>
<dbReference type="PANTHER" id="PTHR43292:SF4">
    <property type="entry name" value="ACYL-COA DEHYDROGENASE FADE34"/>
    <property type="match status" value="1"/>
</dbReference>
<dbReference type="GO" id="GO:0050660">
    <property type="term" value="F:flavin adenine dinucleotide binding"/>
    <property type="evidence" value="ECO:0007669"/>
    <property type="project" value="InterPro"/>
</dbReference>
<feature type="domain" description="Acyl-CoA dehydrogenase/oxidase N-terminal" evidence="8">
    <location>
        <begin position="6"/>
        <end position="117"/>
    </location>
</feature>
<dbReference type="Gene3D" id="2.40.110.10">
    <property type="entry name" value="Butyryl-CoA Dehydrogenase, subunit A, domain 2"/>
    <property type="match status" value="1"/>
</dbReference>
<dbReference type="InterPro" id="IPR037069">
    <property type="entry name" value="AcylCoA_DH/ox_N_sf"/>
</dbReference>
<dbReference type="Pfam" id="PF02770">
    <property type="entry name" value="Acyl-CoA_dh_M"/>
    <property type="match status" value="1"/>
</dbReference>
<keyword evidence="4" id="KW-0274">FAD</keyword>
<organism evidence="9 10">
    <name type="scientific">Nocardioides faecalis</name>
    <dbReference type="NCBI Taxonomy" id="2803858"/>
    <lineage>
        <taxon>Bacteria</taxon>
        <taxon>Bacillati</taxon>
        <taxon>Actinomycetota</taxon>
        <taxon>Actinomycetes</taxon>
        <taxon>Propionibacteriales</taxon>
        <taxon>Nocardioidaceae</taxon>
        <taxon>Nocardioides</taxon>
    </lineage>
</organism>
<dbReference type="InterPro" id="IPR009100">
    <property type="entry name" value="AcylCoA_DH/oxidase_NM_dom_sf"/>
</dbReference>
<dbReference type="SUPFAM" id="SSF47203">
    <property type="entry name" value="Acyl-CoA dehydrogenase C-terminal domain-like"/>
    <property type="match status" value="2"/>
</dbReference>
<keyword evidence="5" id="KW-0560">Oxidoreductase</keyword>
<evidence type="ECO:0000313" key="9">
    <source>
        <dbReference type="EMBL" id="MBM9460872.1"/>
    </source>
</evidence>
<dbReference type="SUPFAM" id="SSF56645">
    <property type="entry name" value="Acyl-CoA dehydrogenase NM domain-like"/>
    <property type="match status" value="2"/>
</dbReference>
<comment type="similarity">
    <text evidence="2">Belongs to the acyl-CoA dehydrogenase family.</text>
</comment>
<evidence type="ECO:0000313" key="10">
    <source>
        <dbReference type="Proteomes" id="UP000663791"/>
    </source>
</evidence>
<dbReference type="InterPro" id="IPR006091">
    <property type="entry name" value="Acyl-CoA_Oxase/DH_mid-dom"/>
</dbReference>
<evidence type="ECO:0000256" key="3">
    <source>
        <dbReference type="ARBA" id="ARBA00022630"/>
    </source>
</evidence>
<dbReference type="PANTHER" id="PTHR43292">
    <property type="entry name" value="ACYL-COA DEHYDROGENASE"/>
    <property type="match status" value="1"/>
</dbReference>
<feature type="domain" description="Acyl-CoA dehydrogenase/oxidase N-terminal" evidence="8">
    <location>
        <begin position="378"/>
        <end position="470"/>
    </location>
</feature>
<dbReference type="AlphaFoldDB" id="A0A939BWQ1"/>
<dbReference type="FunFam" id="2.40.110.10:FF:000011">
    <property type="entry name" value="Acyl-CoA dehydrogenase FadE34"/>
    <property type="match status" value="1"/>
</dbReference>
<reference evidence="9" key="1">
    <citation type="submission" date="2021-01" db="EMBL/GenBank/DDBJ databases">
        <title>Novel species in genus Nocardioides.</title>
        <authorList>
            <person name="Zhang G."/>
        </authorList>
    </citation>
    <scope>NUCLEOTIDE SEQUENCE</scope>
    <source>
        <strain evidence="9">Zg-536</strain>
    </source>
</reference>
<dbReference type="InterPro" id="IPR046373">
    <property type="entry name" value="Acyl-CoA_Oxase/DH_mid-dom_sf"/>
</dbReference>
<evidence type="ECO:0000256" key="5">
    <source>
        <dbReference type="ARBA" id="ARBA00023002"/>
    </source>
</evidence>
<dbReference type="Pfam" id="PF00441">
    <property type="entry name" value="Acyl-CoA_dh_1"/>
    <property type="match status" value="2"/>
</dbReference>